<dbReference type="InterPro" id="IPR005825">
    <property type="entry name" value="Ribosomal_uL24_CS"/>
</dbReference>
<dbReference type="EMBL" id="JFHU01000090">
    <property type="protein sequence ID" value="EXX89635.1"/>
    <property type="molecule type" value="Genomic_DNA"/>
</dbReference>
<dbReference type="InterPro" id="IPR057264">
    <property type="entry name" value="Ribosomal_uL24_C"/>
</dbReference>
<reference evidence="13 14" key="1">
    <citation type="submission" date="2014-02" db="EMBL/GenBank/DDBJ databases">
        <title>Genome sequence of Paenibacillus darwinianus reveals adaptive mechanisms for survival in Antarctic soils.</title>
        <authorList>
            <person name="Dsouza M."/>
            <person name="Taylor M.W."/>
            <person name="Turner S.J."/>
            <person name="Aislabie J."/>
        </authorList>
    </citation>
    <scope>NUCLEOTIDE SEQUENCE [LARGE SCALE GENOMIC DNA]</scope>
    <source>
        <strain evidence="13 14">CE1</strain>
    </source>
</reference>
<dbReference type="SMART" id="SM00739">
    <property type="entry name" value="KOW"/>
    <property type="match status" value="1"/>
</dbReference>
<dbReference type="InterPro" id="IPR008991">
    <property type="entry name" value="Translation_prot_SH3-like_sf"/>
</dbReference>
<feature type="domain" description="KOW" evidence="12">
    <location>
        <begin position="2"/>
        <end position="29"/>
    </location>
</feature>
<name>A0A9W5W7G6_9BACL</name>
<evidence type="ECO:0000256" key="4">
    <source>
        <dbReference type="ARBA" id="ARBA00022730"/>
    </source>
</evidence>
<dbReference type="PANTHER" id="PTHR12903">
    <property type="entry name" value="MITOCHONDRIAL RIBOSOMAL PROTEIN L24"/>
    <property type="match status" value="1"/>
</dbReference>
<evidence type="ECO:0000256" key="7">
    <source>
        <dbReference type="ARBA" id="ARBA00023274"/>
    </source>
</evidence>
<comment type="similarity">
    <text evidence="2 10 11">Belongs to the universal ribosomal protein uL24 family.</text>
</comment>
<evidence type="ECO:0000256" key="6">
    <source>
        <dbReference type="ARBA" id="ARBA00022980"/>
    </source>
</evidence>
<organism evidence="13 14">
    <name type="scientific">Paenibacillus darwinianus</name>
    <dbReference type="NCBI Taxonomy" id="1380763"/>
    <lineage>
        <taxon>Bacteria</taxon>
        <taxon>Bacillati</taxon>
        <taxon>Bacillota</taxon>
        <taxon>Bacilli</taxon>
        <taxon>Bacillales</taxon>
        <taxon>Paenibacillaceae</taxon>
        <taxon>Paenibacillus</taxon>
    </lineage>
</organism>
<keyword evidence="14" id="KW-1185">Reference proteome</keyword>
<dbReference type="FunFam" id="2.30.30.30:FF:000004">
    <property type="entry name" value="50S ribosomal protein L24"/>
    <property type="match status" value="1"/>
</dbReference>
<dbReference type="Proteomes" id="UP000053750">
    <property type="component" value="Unassembled WGS sequence"/>
</dbReference>
<comment type="function">
    <text evidence="9 10">One of the proteins that surrounds the polypeptide exit tunnel on the outside of the subunit.</text>
</comment>
<dbReference type="InterPro" id="IPR005824">
    <property type="entry name" value="KOW"/>
</dbReference>
<dbReference type="PROSITE" id="PS01108">
    <property type="entry name" value="RIBOSOMAL_L24"/>
    <property type="match status" value="1"/>
</dbReference>
<dbReference type="GO" id="GO:0006412">
    <property type="term" value="P:translation"/>
    <property type="evidence" value="ECO:0007669"/>
    <property type="project" value="UniProtKB-UniRule"/>
</dbReference>
<dbReference type="GO" id="GO:0019843">
    <property type="term" value="F:rRNA binding"/>
    <property type="evidence" value="ECO:0007669"/>
    <property type="project" value="UniProtKB-UniRule"/>
</dbReference>
<dbReference type="Pfam" id="PF00467">
    <property type="entry name" value="KOW"/>
    <property type="match status" value="1"/>
</dbReference>
<dbReference type="InterPro" id="IPR003256">
    <property type="entry name" value="Ribosomal_uL24"/>
</dbReference>
<keyword evidence="4 10" id="KW-0699">rRNA-binding</keyword>
<dbReference type="GO" id="GO:0005840">
    <property type="term" value="C:ribosome"/>
    <property type="evidence" value="ECO:0007669"/>
    <property type="project" value="UniProtKB-KW"/>
</dbReference>
<protein>
    <recommendedName>
        <fullName evidence="8 10">Large ribosomal subunit protein uL24</fullName>
    </recommendedName>
</protein>
<dbReference type="SUPFAM" id="SSF50104">
    <property type="entry name" value="Translation proteins SH3-like domain"/>
    <property type="match status" value="1"/>
</dbReference>
<comment type="subunit">
    <text evidence="3 10">Part of the 50S ribosomal subunit.</text>
</comment>
<evidence type="ECO:0000256" key="8">
    <source>
        <dbReference type="ARBA" id="ARBA00035206"/>
    </source>
</evidence>
<evidence type="ECO:0000313" key="14">
    <source>
        <dbReference type="Proteomes" id="UP000053750"/>
    </source>
</evidence>
<sequence length="103" mass="11359">MHVKKDDNVIVITGKDKGKKGRVIAAYPRQNRVLIEGVNMVKKHTRPSQQNPQGGIVEQEAAIHVSNVMHVDPKSGKPTRVGYKVLENGNKVRIAKKSGEVIN</sequence>
<dbReference type="InterPro" id="IPR041988">
    <property type="entry name" value="Ribosomal_uL24_KOW"/>
</dbReference>
<evidence type="ECO:0000256" key="3">
    <source>
        <dbReference type="ARBA" id="ARBA00011838"/>
    </source>
</evidence>
<keyword evidence="7 10" id="KW-0687">Ribonucleoprotein</keyword>
<evidence type="ECO:0000256" key="10">
    <source>
        <dbReference type="HAMAP-Rule" id="MF_01326"/>
    </source>
</evidence>
<evidence type="ECO:0000259" key="12">
    <source>
        <dbReference type="SMART" id="SM00739"/>
    </source>
</evidence>
<gene>
    <name evidence="10" type="primary">rplX</name>
    <name evidence="13" type="ORF">BG53_15270</name>
</gene>
<evidence type="ECO:0000313" key="13">
    <source>
        <dbReference type="EMBL" id="EXX89635.1"/>
    </source>
</evidence>
<comment type="function">
    <text evidence="1 10">One of two assembly initiator proteins, it binds directly to the 5'-end of the 23S rRNA, where it nucleates assembly of the 50S subunit.</text>
</comment>
<evidence type="ECO:0000256" key="1">
    <source>
        <dbReference type="ARBA" id="ARBA00004072"/>
    </source>
</evidence>
<dbReference type="NCBIfam" id="TIGR01079">
    <property type="entry name" value="rplX_bact"/>
    <property type="match status" value="1"/>
</dbReference>
<dbReference type="GO" id="GO:1990904">
    <property type="term" value="C:ribonucleoprotein complex"/>
    <property type="evidence" value="ECO:0007669"/>
    <property type="project" value="UniProtKB-KW"/>
</dbReference>
<dbReference type="HAMAP" id="MF_01326_B">
    <property type="entry name" value="Ribosomal_uL24_B"/>
    <property type="match status" value="1"/>
</dbReference>
<evidence type="ECO:0000256" key="9">
    <source>
        <dbReference type="ARBA" id="ARBA00058688"/>
    </source>
</evidence>
<dbReference type="GO" id="GO:0003735">
    <property type="term" value="F:structural constituent of ribosome"/>
    <property type="evidence" value="ECO:0007669"/>
    <property type="project" value="InterPro"/>
</dbReference>
<keyword evidence="6 10" id="KW-0689">Ribosomal protein</keyword>
<dbReference type="InterPro" id="IPR014722">
    <property type="entry name" value="Rib_uL2_dom2"/>
</dbReference>
<dbReference type="Gene3D" id="2.30.30.30">
    <property type="match status" value="1"/>
</dbReference>
<dbReference type="AlphaFoldDB" id="A0A9W5W7G6"/>
<dbReference type="Pfam" id="PF17136">
    <property type="entry name" value="ribosomal_L24"/>
    <property type="match status" value="1"/>
</dbReference>
<evidence type="ECO:0000256" key="11">
    <source>
        <dbReference type="RuleBase" id="RU003477"/>
    </source>
</evidence>
<evidence type="ECO:0000256" key="2">
    <source>
        <dbReference type="ARBA" id="ARBA00010618"/>
    </source>
</evidence>
<accession>A0A9W5W7G6</accession>
<dbReference type="OrthoDB" id="9807419at2"/>
<comment type="caution">
    <text evidence="13">The sequence shown here is derived from an EMBL/GenBank/DDBJ whole genome shotgun (WGS) entry which is preliminary data.</text>
</comment>
<evidence type="ECO:0000256" key="5">
    <source>
        <dbReference type="ARBA" id="ARBA00022884"/>
    </source>
</evidence>
<proteinExistence type="inferred from homology"/>
<keyword evidence="5 10" id="KW-0694">RNA-binding</keyword>
<dbReference type="CDD" id="cd06089">
    <property type="entry name" value="KOW_RPL26"/>
    <property type="match status" value="1"/>
</dbReference>